<comment type="similarity">
    <text evidence="1 2">Belongs to the OprB family.</text>
</comment>
<dbReference type="InterPro" id="IPR038673">
    <property type="entry name" value="OprB_sf"/>
</dbReference>
<dbReference type="Proteomes" id="UP000439986">
    <property type="component" value="Unassembled WGS sequence"/>
</dbReference>
<feature type="domain" description="Periplasmic copper-binding protein NosD beta helix" evidence="3">
    <location>
        <begin position="240"/>
        <end position="316"/>
    </location>
</feature>
<dbReference type="SMART" id="SM00710">
    <property type="entry name" value="PbH1"/>
    <property type="match status" value="5"/>
</dbReference>
<feature type="domain" description="Periplasmic copper-binding protein NosD beta helix" evidence="3">
    <location>
        <begin position="134"/>
        <end position="223"/>
    </location>
</feature>
<dbReference type="EMBL" id="WKJL01000020">
    <property type="protein sequence ID" value="MRW86829.1"/>
    <property type="molecule type" value="Genomic_DNA"/>
</dbReference>
<dbReference type="SUPFAM" id="SSF51126">
    <property type="entry name" value="Pectin lyase-like"/>
    <property type="match status" value="1"/>
</dbReference>
<dbReference type="InterPro" id="IPR012334">
    <property type="entry name" value="Pectin_lyas_fold"/>
</dbReference>
<dbReference type="InterPro" id="IPR011050">
    <property type="entry name" value="Pectin_lyase_fold/virulence"/>
</dbReference>
<dbReference type="RefSeq" id="WP_154360090.1">
    <property type="nucleotide sequence ID" value="NZ_WKJL01000020.1"/>
</dbReference>
<proteinExistence type="inferred from homology"/>
<dbReference type="GO" id="GO:0015288">
    <property type="term" value="F:porin activity"/>
    <property type="evidence" value="ECO:0007669"/>
    <property type="project" value="InterPro"/>
</dbReference>
<evidence type="ECO:0000256" key="1">
    <source>
        <dbReference type="ARBA" id="ARBA00008769"/>
    </source>
</evidence>
<dbReference type="InterPro" id="IPR052932">
    <property type="entry name" value="OprB_Porin"/>
</dbReference>
<feature type="signal peptide" evidence="2">
    <location>
        <begin position="1"/>
        <end position="21"/>
    </location>
</feature>
<dbReference type="Pfam" id="PF05048">
    <property type="entry name" value="NosD"/>
    <property type="match status" value="2"/>
</dbReference>
<feature type="chain" id="PRO_5033104740" description="Periplasmic copper-binding protein NosD beta helix domain-containing protein" evidence="2">
    <location>
        <begin position="22"/>
        <end position="944"/>
    </location>
</feature>
<protein>
    <recommendedName>
        <fullName evidence="3">Periplasmic copper-binding protein NosD beta helix domain-containing protein</fullName>
    </recommendedName>
</protein>
<comment type="caution">
    <text evidence="4">The sequence shown here is derived from an EMBL/GenBank/DDBJ whole genome shotgun (WGS) entry which is preliminary data.</text>
</comment>
<accession>A0A844DFF7</accession>
<dbReference type="GO" id="GO:0016020">
    <property type="term" value="C:membrane"/>
    <property type="evidence" value="ECO:0007669"/>
    <property type="project" value="InterPro"/>
</dbReference>
<dbReference type="Gene3D" id="2.40.160.180">
    <property type="entry name" value="Carbohydrate-selective porin OprB"/>
    <property type="match status" value="1"/>
</dbReference>
<evidence type="ECO:0000313" key="4">
    <source>
        <dbReference type="EMBL" id="MRW86829.1"/>
    </source>
</evidence>
<keyword evidence="5" id="KW-1185">Reference proteome</keyword>
<dbReference type="PANTHER" id="PTHR37944">
    <property type="entry name" value="PORIN B"/>
    <property type="match status" value="1"/>
</dbReference>
<dbReference type="AlphaFoldDB" id="A0A844DFF7"/>
<dbReference type="Pfam" id="PF04966">
    <property type="entry name" value="OprB"/>
    <property type="match status" value="1"/>
</dbReference>
<dbReference type="InterPro" id="IPR007049">
    <property type="entry name" value="Carb-sel_porin_OprB"/>
</dbReference>
<dbReference type="InterPro" id="IPR007742">
    <property type="entry name" value="NosD_dom"/>
</dbReference>
<dbReference type="GO" id="GO:0008643">
    <property type="term" value="P:carbohydrate transport"/>
    <property type="evidence" value="ECO:0007669"/>
    <property type="project" value="InterPro"/>
</dbReference>
<reference evidence="4 5" key="1">
    <citation type="submission" date="2019-11" db="EMBL/GenBank/DDBJ databases">
        <title>Novel species isolated from a subtropical stream in China.</title>
        <authorList>
            <person name="Lu H."/>
        </authorList>
    </citation>
    <scope>NUCLEOTIDE SEQUENCE [LARGE SCALE GENOMIC DNA]</scope>
    <source>
        <strain evidence="4 5">FT26W</strain>
    </source>
</reference>
<sequence>MRIPRPTPLLALALLASPAFAQTLAGTALPRGPQTVLKVTSYADDGGEGTLRAVLERNNANPGHYRIELSAIGPGPYVIKPTRELPPIKGPVVIENVDWVRNGTYVAIDGSAYVVGPGTRACPGAVPGQYGTNVRTTTKPGLILRDTEAVEIHGLEISNFCIGVLVNRASGNLIHDNRIVGNKGGAGIMVTGDDGKGNSTATTTVHNKILRNRFVNNGDAMEMTRGAAFNLIADNFVTSNDKDNEEPSQGLEILWGNDNVVVHNYWENLSDGVQLNWGNRNYISGNTFTGISSAVTLSGSGNIVDGNTMIGNRVAVSVRPQAEPGADASPGRNRVTGPAINTISANVMIDNGKDILRCYAGGSCLPELKGAIVFDVPGLEHGRFIGNRGGGVESDPSKLETICALDGQVAGCEPSPNHGQRAPKLLATLAGSQGGIGVRGEFDGTANTVYRVELFANSKPGMTEAERYLGYIQVPVDAHGHASFIYQLSSADAAITANVTATVTSADGATSPLSLPLPLPLSSGAAAAKAPVAVVPVAQAAPDLYTGKTMTGDWNGKRSEWAAQGVTFRGGFITEAMGVVDGGIRRSARNAFQTQVGVDLDMGKLSDNWGDARFHLTINDRRGRSTSDELAGNNYMPVQEIYSDQFTRLTELSYDQNFLGKKLNWKAGFYVMGNDFGLNQIMTNFVNAALCAHPISLSTSAGWTNYPRPRWATHLTVHPTPEITVRGGMVLVNTNYNLEKNRWSLNEAGTTGHLYPVEAEWAPGTADHGNYPGHYKIGYYYDTSDARMVGSRSSETARHREGGYVMIDQKITNNAVNGGLSLFAQYTEQSQQTAVMHRWGSAGLVYQGLLNSRPQDRVALGYVRASINRNLLQKQLLDQAAGLITDPDWQLNQAEALWEVAYTFQVNPWLSVRPDFQYITKPGAFRYKNTDNVVAMGVQAKITF</sequence>
<evidence type="ECO:0000259" key="3">
    <source>
        <dbReference type="Pfam" id="PF05048"/>
    </source>
</evidence>
<dbReference type="Gene3D" id="2.160.20.10">
    <property type="entry name" value="Single-stranded right-handed beta-helix, Pectin lyase-like"/>
    <property type="match status" value="1"/>
</dbReference>
<gene>
    <name evidence="4" type="ORF">GJ698_22420</name>
</gene>
<keyword evidence="2" id="KW-0732">Signal</keyword>
<dbReference type="PANTHER" id="PTHR37944:SF1">
    <property type="entry name" value="PORIN B"/>
    <property type="match status" value="1"/>
</dbReference>
<dbReference type="InterPro" id="IPR006626">
    <property type="entry name" value="PbH1"/>
</dbReference>
<organism evidence="4 5">
    <name type="scientific">Duganella aquatilis</name>
    <dbReference type="NCBI Taxonomy" id="2666082"/>
    <lineage>
        <taxon>Bacteria</taxon>
        <taxon>Pseudomonadati</taxon>
        <taxon>Pseudomonadota</taxon>
        <taxon>Betaproteobacteria</taxon>
        <taxon>Burkholderiales</taxon>
        <taxon>Oxalobacteraceae</taxon>
        <taxon>Telluria group</taxon>
        <taxon>Duganella</taxon>
    </lineage>
</organism>
<evidence type="ECO:0000313" key="5">
    <source>
        <dbReference type="Proteomes" id="UP000439986"/>
    </source>
</evidence>
<evidence type="ECO:0000256" key="2">
    <source>
        <dbReference type="RuleBase" id="RU363072"/>
    </source>
</evidence>
<name>A0A844DFF7_9BURK</name>